<evidence type="ECO:0000313" key="1">
    <source>
        <dbReference type="EMBL" id="KAJ8664752.1"/>
    </source>
</evidence>
<dbReference type="EMBL" id="CM056744">
    <property type="protein sequence ID" value="KAJ8664752.1"/>
    <property type="molecule type" value="Genomic_DNA"/>
</dbReference>
<reference evidence="1" key="1">
    <citation type="submission" date="2023-04" db="EMBL/GenBank/DDBJ databases">
        <title>A chromosome-level genome assembly of the parasitoid wasp Eretmocerus hayati.</title>
        <authorList>
            <person name="Zhong Y."/>
            <person name="Liu S."/>
            <person name="Liu Y."/>
        </authorList>
    </citation>
    <scope>NUCLEOTIDE SEQUENCE</scope>
    <source>
        <strain evidence="1">ZJU_SS_LIU_2023</strain>
    </source>
</reference>
<evidence type="ECO:0000313" key="2">
    <source>
        <dbReference type="Proteomes" id="UP001239111"/>
    </source>
</evidence>
<protein>
    <submittedName>
        <fullName evidence="1">Uncharacterized protein</fullName>
    </submittedName>
</protein>
<gene>
    <name evidence="1" type="ORF">QAD02_006414</name>
</gene>
<dbReference type="Proteomes" id="UP001239111">
    <property type="component" value="Chromosome 4"/>
</dbReference>
<proteinExistence type="predicted"/>
<sequence length="439" mass="49090">MGVFKLTILGLIALAVSTESSRLASRKSYLKEWKCPKKDIEGVVVRFPHEIDCHRYYECHEGKLIEEECDDGLNFDPMQKECEFIDEVECYQDSSTTITETPATTVTTTRTTHTQSPTTTTVAPTKTTNKITTTPVTESTVTEDPTKSTKAPTTVPTSTKIPTTLPTTTIKPEPPTTKKPSPEDCIGTCPAKDPEWSVQIPHKDCTKFCKCSNGRPFVMSCSSGLEFNSDLQTCVWPWQSTCPDHNLLKPIQKKSMIQKRQAIYSDDESIEEDEDIDVPSDVVMEPLLTTIPEFNPKTCIGRCPDLDPLNYTVQLPNEECNKFCKCSNGKSFVIPCPEGLEYSRELEVCTWPTEADCKSSTTPLQPTTTSPPKTTIRPKTTDNDGDLTTTLSPVPFKILKQIGRKVNDTNKSVLLLKIVEDKDQDESLIDKFKSLFKFQ</sequence>
<comment type="caution">
    <text evidence="1">The sequence shown here is derived from an EMBL/GenBank/DDBJ whole genome shotgun (WGS) entry which is preliminary data.</text>
</comment>
<organism evidence="1 2">
    <name type="scientific">Eretmocerus hayati</name>
    <dbReference type="NCBI Taxonomy" id="131215"/>
    <lineage>
        <taxon>Eukaryota</taxon>
        <taxon>Metazoa</taxon>
        <taxon>Ecdysozoa</taxon>
        <taxon>Arthropoda</taxon>
        <taxon>Hexapoda</taxon>
        <taxon>Insecta</taxon>
        <taxon>Pterygota</taxon>
        <taxon>Neoptera</taxon>
        <taxon>Endopterygota</taxon>
        <taxon>Hymenoptera</taxon>
        <taxon>Apocrita</taxon>
        <taxon>Proctotrupomorpha</taxon>
        <taxon>Chalcidoidea</taxon>
        <taxon>Aphelinidae</taxon>
        <taxon>Aphelininae</taxon>
        <taxon>Eretmocerus</taxon>
    </lineage>
</organism>
<name>A0ACC2N347_9HYME</name>
<keyword evidence="2" id="KW-1185">Reference proteome</keyword>
<accession>A0ACC2N347</accession>